<dbReference type="InterPro" id="IPR038695">
    <property type="entry name" value="Saro_0823-like_sf"/>
</dbReference>
<gene>
    <name evidence="1" type="ORF">KC573_00875</name>
</gene>
<dbReference type="Pfam" id="PF02643">
    <property type="entry name" value="DUF192"/>
    <property type="match status" value="1"/>
</dbReference>
<dbReference type="Gene3D" id="2.60.120.1140">
    <property type="entry name" value="Protein of unknown function DUF192"/>
    <property type="match status" value="1"/>
</dbReference>
<protein>
    <submittedName>
        <fullName evidence="1">DUF192 domain-containing protein</fullName>
    </submittedName>
</protein>
<comment type="caution">
    <text evidence="1">The sequence shown here is derived from an EMBL/GenBank/DDBJ whole genome shotgun (WGS) entry which is preliminary data.</text>
</comment>
<dbReference type="EMBL" id="JAGQKY010000023">
    <property type="protein sequence ID" value="MCA9397356.1"/>
    <property type="molecule type" value="Genomic_DNA"/>
</dbReference>
<dbReference type="InterPro" id="IPR003795">
    <property type="entry name" value="DUF192"/>
</dbReference>
<sequence>MQKLLFILLLIGIFAGGIYGFTRLNDTPKPQLHYITVGSTPVVVEYAVTTEEWKQGLGERPILKDNRGMLFLSDELRIPGFWMKGMEFPLDIIWIRNYKVIGIEHDIPVAETEEEIKTYYPPQAVDMVLEVNAGWAEKNKIGVGAEVVLD</sequence>
<reference evidence="1" key="1">
    <citation type="submission" date="2020-04" db="EMBL/GenBank/DDBJ databases">
        <authorList>
            <person name="Zhang T."/>
        </authorList>
    </citation>
    <scope>NUCLEOTIDE SEQUENCE</scope>
    <source>
        <strain evidence="1">HKST-UBA02</strain>
    </source>
</reference>
<dbReference type="PANTHER" id="PTHR37953:SF1">
    <property type="entry name" value="UPF0127 PROTEIN MJ1496"/>
    <property type="match status" value="1"/>
</dbReference>
<name>A0A955LW97_UNCKA</name>
<dbReference type="AlphaFoldDB" id="A0A955LW97"/>
<reference evidence="1" key="2">
    <citation type="journal article" date="2021" name="Microbiome">
        <title>Successional dynamics and alternative stable states in a saline activated sludge microbial community over 9 years.</title>
        <authorList>
            <person name="Wang Y."/>
            <person name="Ye J."/>
            <person name="Ju F."/>
            <person name="Liu L."/>
            <person name="Boyd J.A."/>
            <person name="Deng Y."/>
            <person name="Parks D.H."/>
            <person name="Jiang X."/>
            <person name="Yin X."/>
            <person name="Woodcroft B.J."/>
            <person name="Tyson G.W."/>
            <person name="Hugenholtz P."/>
            <person name="Polz M.F."/>
            <person name="Zhang T."/>
        </authorList>
    </citation>
    <scope>NUCLEOTIDE SEQUENCE</scope>
    <source>
        <strain evidence="1">HKST-UBA02</strain>
    </source>
</reference>
<proteinExistence type="predicted"/>
<dbReference type="PANTHER" id="PTHR37953">
    <property type="entry name" value="UPF0127 PROTEIN MJ1496"/>
    <property type="match status" value="1"/>
</dbReference>
<evidence type="ECO:0000313" key="2">
    <source>
        <dbReference type="Proteomes" id="UP000699691"/>
    </source>
</evidence>
<evidence type="ECO:0000313" key="1">
    <source>
        <dbReference type="EMBL" id="MCA9397356.1"/>
    </source>
</evidence>
<accession>A0A955LW97</accession>
<dbReference type="Proteomes" id="UP000699691">
    <property type="component" value="Unassembled WGS sequence"/>
</dbReference>
<organism evidence="1 2">
    <name type="scientific">candidate division WWE3 bacterium</name>
    <dbReference type="NCBI Taxonomy" id="2053526"/>
    <lineage>
        <taxon>Bacteria</taxon>
        <taxon>Katanobacteria</taxon>
    </lineage>
</organism>